<dbReference type="InterPro" id="IPR012341">
    <property type="entry name" value="6hp_glycosidase-like_sf"/>
</dbReference>
<comment type="similarity">
    <text evidence="1 2">Belongs to the glycosyl hydrolase 37 family.</text>
</comment>
<dbReference type="Pfam" id="PF01204">
    <property type="entry name" value="Trehalase"/>
    <property type="match status" value="1"/>
</dbReference>
<organism evidence="3 4">
    <name type="scientific">Nematocida parisii (strain ERTm3)</name>
    <name type="common">Nematode killer fungus</name>
    <dbReference type="NCBI Taxonomy" id="935791"/>
    <lineage>
        <taxon>Eukaryota</taxon>
        <taxon>Fungi</taxon>
        <taxon>Fungi incertae sedis</taxon>
        <taxon>Microsporidia</taxon>
        <taxon>Nematocida</taxon>
    </lineage>
</organism>
<evidence type="ECO:0000313" key="4">
    <source>
        <dbReference type="Proteomes" id="UP000002872"/>
    </source>
</evidence>
<keyword evidence="2" id="KW-0326">Glycosidase</keyword>
<keyword evidence="4" id="KW-1185">Reference proteome</keyword>
<keyword evidence="2" id="KW-0378">Hydrolase</keyword>
<name>I3EED6_NEMP3</name>
<dbReference type="SUPFAM" id="SSF48208">
    <property type="entry name" value="Six-hairpin glycosidases"/>
    <property type="match status" value="1"/>
</dbReference>
<evidence type="ECO:0000256" key="2">
    <source>
        <dbReference type="RuleBase" id="RU361180"/>
    </source>
</evidence>
<dbReference type="InterPro" id="IPR008928">
    <property type="entry name" value="6-hairpin_glycosidase_sf"/>
</dbReference>
<sequence>MPMAMMCLGGLVMCADTENEISTEKILKSSLIESEHTHLYKKAKSMSESYPRIYQTETTNEIWNLFVDLCFYTGRKDPKTIPDLVSNRPYEQVLTYHQDIDMEEKNVSEQTDKILELYTNYFKLPENTISAQKPTEDSDESINCYEKMNIGIKKIWDCLTKDLREKEPKEYFDSKIPQKNDVVVPGGRFQEAYYWDFFWMAKGLLISGKEKAVDGMTSNFIDQINAFGFIPNGTRWYYINRSQPPYFAQILLDSMDEFKKLKDIVSNHSRAASQKSNPETSADYMNLVVSQPLIKEYQPAYLDDLEKQLTKEKVDALYKEMKFWVDSRCVEFKDESGQSRRMFRYGSKTAIPRVEMLIPDLISNENYQTTNKSAGPFEYYTHITASTESGWDFSSRWRQYNTDTKMYGFLNTHNVIPVDLNSILVKNFNILAEIYNINEYKSVEQNIYWKNLANSLSSCIDDLMWDAEHTRWRDLILMEKENDYHYKKREDSVFYHSDLHPLYMGIVNDPNNHILSRNAKNIWISEDVMLPCTSTREYTEESAQDSLCGMLQKTAEAALIHQNEIKDQWDGKNVWPPLVHLTIEYLIRSNNIDLAQRTAQSYMAKMNEYYIAHGNLPEKIEYEAKNTGEYKVQKGFGWSIGVAQWIYYIFDNNFK</sequence>
<dbReference type="EC" id="3.2.1.28" evidence="2"/>
<dbReference type="STRING" id="935791.I3EED6"/>
<evidence type="ECO:0000256" key="1">
    <source>
        <dbReference type="ARBA" id="ARBA00005615"/>
    </source>
</evidence>
<dbReference type="InterPro" id="IPR001661">
    <property type="entry name" value="Glyco_hydro_37"/>
</dbReference>
<dbReference type="VEuPathDB" id="MicrosporidiaDB:NEQG_02130"/>
<proteinExistence type="inferred from homology"/>
<protein>
    <recommendedName>
        <fullName evidence="2">Trehalase</fullName>
        <ecNumber evidence="2">3.2.1.28</ecNumber>
    </recommendedName>
    <alternativeName>
        <fullName evidence="2">Alpha-trehalose glucohydrolase</fullName>
    </alternativeName>
</protein>
<accession>I3EED6</accession>
<dbReference type="PANTHER" id="PTHR23403:SF1">
    <property type="entry name" value="TREHALASE"/>
    <property type="match status" value="1"/>
</dbReference>
<gene>
    <name evidence="3" type="ORF">NEQG_02130</name>
</gene>
<dbReference type="OrthoDB" id="3542292at2759"/>
<reference evidence="3" key="1">
    <citation type="submission" date="2011-01" db="EMBL/GenBank/DDBJ databases">
        <title>The Genome Sequence of Nematocida parisii strain ERTm3.</title>
        <authorList>
            <consortium name="The Broad Institute Genome Sequencing Platform"/>
            <consortium name="The Broad Institute Genome Sequencing Center for Infectious Disease"/>
            <person name="Cuomo C."/>
            <person name="Troemel E."/>
            <person name="Young S.K."/>
            <person name="Zeng Q."/>
            <person name="Gargeya S."/>
            <person name="Fitzgerald M."/>
            <person name="Haas B."/>
            <person name="Abouelleil A."/>
            <person name="Alvarado L."/>
            <person name="Arachchi H.M."/>
            <person name="Berlin A."/>
            <person name="Chapman S.B."/>
            <person name="Gearin G."/>
            <person name="Goldberg J."/>
            <person name="Griggs A."/>
            <person name="Gujja S."/>
            <person name="Hansen M."/>
            <person name="Heiman D."/>
            <person name="Howarth C."/>
            <person name="Larimer J."/>
            <person name="Lui A."/>
            <person name="MacDonald P.J.P."/>
            <person name="McCowen C."/>
            <person name="Montmayeur A."/>
            <person name="Murphy C."/>
            <person name="Neiman D."/>
            <person name="Pearson M."/>
            <person name="Priest M."/>
            <person name="Roberts A."/>
            <person name="Saif S."/>
            <person name="Shea T."/>
            <person name="Sisk P."/>
            <person name="Stolte C."/>
            <person name="Sykes S."/>
            <person name="Wortman J."/>
            <person name="Nusbaum C."/>
            <person name="Birren B."/>
        </authorList>
    </citation>
    <scope>NUCLEOTIDE SEQUENCE</scope>
    <source>
        <strain evidence="3">ERTm3</strain>
    </source>
</reference>
<evidence type="ECO:0000313" key="3">
    <source>
        <dbReference type="EMBL" id="EIJ87583.1"/>
    </source>
</evidence>
<dbReference type="GO" id="GO:0004555">
    <property type="term" value="F:alpha,alpha-trehalase activity"/>
    <property type="evidence" value="ECO:0007669"/>
    <property type="project" value="UniProtKB-EC"/>
</dbReference>
<dbReference type="AlphaFoldDB" id="I3EED6"/>
<comment type="catalytic activity">
    <reaction evidence="2">
        <text>alpha,alpha-trehalose + H2O = alpha-D-glucose + beta-D-glucose</text>
        <dbReference type="Rhea" id="RHEA:32675"/>
        <dbReference type="ChEBI" id="CHEBI:15377"/>
        <dbReference type="ChEBI" id="CHEBI:15903"/>
        <dbReference type="ChEBI" id="CHEBI:16551"/>
        <dbReference type="ChEBI" id="CHEBI:17925"/>
        <dbReference type="EC" id="3.2.1.28"/>
    </reaction>
</comment>
<dbReference type="OMA" id="RYWDASD"/>
<dbReference type="PANTHER" id="PTHR23403">
    <property type="entry name" value="TREHALASE"/>
    <property type="match status" value="1"/>
</dbReference>
<dbReference type="PRINTS" id="PR00744">
    <property type="entry name" value="GLHYDRLASE37"/>
</dbReference>
<dbReference type="Proteomes" id="UP000002872">
    <property type="component" value="Unassembled WGS sequence"/>
</dbReference>
<dbReference type="Gene3D" id="1.50.10.10">
    <property type="match status" value="1"/>
</dbReference>
<dbReference type="GO" id="GO:0005993">
    <property type="term" value="P:trehalose catabolic process"/>
    <property type="evidence" value="ECO:0007669"/>
    <property type="project" value="TreeGrafter"/>
</dbReference>
<dbReference type="InParanoid" id="I3EED6"/>
<dbReference type="EMBL" id="GL870881">
    <property type="protein sequence ID" value="EIJ87583.1"/>
    <property type="molecule type" value="Genomic_DNA"/>
</dbReference>
<dbReference type="HOGENOM" id="CLU_418611_0_0_1"/>